<dbReference type="InParanoid" id="M1AK63"/>
<dbReference type="Gramene" id="PGSC0003DMT400024477">
    <property type="protein sequence ID" value="PGSC0003DMT400024477"/>
    <property type="gene ID" value="PGSC0003DMG400009464"/>
</dbReference>
<dbReference type="PaxDb" id="4113-PGSC0003DMT400024477"/>
<sequence>MGLEKQKNESMYTVIHISIYYDTGVKKGLKVQNCSNNLSQIPVQANSNWIWA</sequence>
<keyword evidence="2" id="KW-1185">Reference proteome</keyword>
<dbReference type="EnsemblPlants" id="PGSC0003DMT400024477">
    <property type="protein sequence ID" value="PGSC0003DMT400024477"/>
    <property type="gene ID" value="PGSC0003DMG400009464"/>
</dbReference>
<proteinExistence type="predicted"/>
<dbReference type="Proteomes" id="UP000011115">
    <property type="component" value="Unassembled WGS sequence"/>
</dbReference>
<accession>M1AK63</accession>
<organism evidence="1 2">
    <name type="scientific">Solanum tuberosum</name>
    <name type="common">Potato</name>
    <dbReference type="NCBI Taxonomy" id="4113"/>
    <lineage>
        <taxon>Eukaryota</taxon>
        <taxon>Viridiplantae</taxon>
        <taxon>Streptophyta</taxon>
        <taxon>Embryophyta</taxon>
        <taxon>Tracheophyta</taxon>
        <taxon>Spermatophyta</taxon>
        <taxon>Magnoliopsida</taxon>
        <taxon>eudicotyledons</taxon>
        <taxon>Gunneridae</taxon>
        <taxon>Pentapetalae</taxon>
        <taxon>asterids</taxon>
        <taxon>lamiids</taxon>
        <taxon>Solanales</taxon>
        <taxon>Solanaceae</taxon>
        <taxon>Solanoideae</taxon>
        <taxon>Solaneae</taxon>
        <taxon>Solanum</taxon>
    </lineage>
</organism>
<protein>
    <submittedName>
        <fullName evidence="1">Uncharacterized protein</fullName>
    </submittedName>
</protein>
<reference evidence="2" key="1">
    <citation type="journal article" date="2011" name="Nature">
        <title>Genome sequence and analysis of the tuber crop potato.</title>
        <authorList>
            <consortium name="The Potato Genome Sequencing Consortium"/>
        </authorList>
    </citation>
    <scope>NUCLEOTIDE SEQUENCE [LARGE SCALE GENOMIC DNA]</scope>
    <source>
        <strain evidence="2">cv. DM1-3 516 R44</strain>
    </source>
</reference>
<reference evidence="1" key="2">
    <citation type="submission" date="2015-06" db="UniProtKB">
        <authorList>
            <consortium name="EnsemblPlants"/>
        </authorList>
    </citation>
    <scope>IDENTIFICATION</scope>
    <source>
        <strain evidence="1">DM1-3 516 R44</strain>
    </source>
</reference>
<evidence type="ECO:0000313" key="1">
    <source>
        <dbReference type="EnsemblPlants" id="PGSC0003DMT400024477"/>
    </source>
</evidence>
<dbReference type="AlphaFoldDB" id="M1AK63"/>
<evidence type="ECO:0000313" key="2">
    <source>
        <dbReference type="Proteomes" id="UP000011115"/>
    </source>
</evidence>
<name>M1AK63_SOLTU</name>
<dbReference type="HOGENOM" id="CLU_3091064_0_0_1"/>